<proteinExistence type="predicted"/>
<organism evidence="1 2">
    <name type="scientific">Moritella yayanosii</name>
    <dbReference type="NCBI Taxonomy" id="69539"/>
    <lineage>
        <taxon>Bacteria</taxon>
        <taxon>Pseudomonadati</taxon>
        <taxon>Pseudomonadota</taxon>
        <taxon>Gammaproteobacteria</taxon>
        <taxon>Alteromonadales</taxon>
        <taxon>Moritellaceae</taxon>
        <taxon>Moritella</taxon>
    </lineage>
</organism>
<dbReference type="Proteomes" id="UP000250163">
    <property type="component" value="Chromosome MORIYA"/>
</dbReference>
<dbReference type="EMBL" id="LS483250">
    <property type="protein sequence ID" value="SQD79904.1"/>
    <property type="molecule type" value="Genomic_DNA"/>
</dbReference>
<dbReference type="AlphaFoldDB" id="A0A330LSG4"/>
<accession>A0A330LSG4</accession>
<evidence type="ECO:0000313" key="1">
    <source>
        <dbReference type="EMBL" id="SQD79904.1"/>
    </source>
</evidence>
<keyword evidence="2" id="KW-1185">Reference proteome</keyword>
<name>A0A330LSG4_9GAMM</name>
<evidence type="ECO:0000313" key="2">
    <source>
        <dbReference type="Proteomes" id="UP000250163"/>
    </source>
</evidence>
<reference evidence="2" key="1">
    <citation type="submission" date="2018-05" db="EMBL/GenBank/DDBJ databases">
        <authorList>
            <person name="Cea G.-C."/>
            <person name="William W."/>
        </authorList>
    </citation>
    <scope>NUCLEOTIDE SEQUENCE [LARGE SCALE GENOMIC DNA]</scope>
    <source>
        <strain evidence="2">DB21MT 5</strain>
    </source>
</reference>
<dbReference type="KEGG" id="mya:MORIYA_3449"/>
<protein>
    <submittedName>
        <fullName evidence="1">Uncharacterized protein</fullName>
    </submittedName>
</protein>
<sequence>MILPLVGGIDYKFHGGKNAENDQGHTISITIFYFIGDG</sequence>
<gene>
    <name evidence="1" type="ORF">MORIYA_3449</name>
</gene>